<dbReference type="Proteomes" id="UP000436655">
    <property type="component" value="Unassembled WGS sequence"/>
</dbReference>
<dbReference type="EMBL" id="VDFN01000001">
    <property type="protein sequence ID" value="MQS44449.1"/>
    <property type="molecule type" value="Genomic_DNA"/>
</dbReference>
<sequence>MNDKGKLPEWNKKQIEEQKKINKKLTFRAGLALIITIAVIIVAIIVGFASCDRNSTPQKPANNASVSAIEKYEKIKFSDNNASSINKIYKSKNTGKLIVKVDNVDASSDTSASNSFGQLTDELQSVGSYDAAKKGVIFYGDGAYTDETGKEVDELSFAIFFTQADVNSLDSNYSDYVGSGNYDSLFKSSDAYYLYEPFAQPNKLLNKMSLNKGKATITDSLKINIK</sequence>
<evidence type="ECO:0000256" key="1">
    <source>
        <dbReference type="SAM" id="Phobius"/>
    </source>
</evidence>
<proteinExistence type="predicted"/>
<keyword evidence="1" id="KW-1133">Transmembrane helix</keyword>
<accession>A0ABW9P5B0</accession>
<name>A0ABW9P5B0_9LACO</name>
<feature type="transmembrane region" description="Helical" evidence="1">
    <location>
        <begin position="29"/>
        <end position="49"/>
    </location>
</feature>
<comment type="caution">
    <text evidence="2">The sequence shown here is derived from an EMBL/GenBank/DDBJ whole genome shotgun (WGS) entry which is preliminary data.</text>
</comment>
<dbReference type="RefSeq" id="WP_125703202.1">
    <property type="nucleotide sequence ID" value="NZ_JBHTOO010000003.1"/>
</dbReference>
<evidence type="ECO:0000313" key="3">
    <source>
        <dbReference type="Proteomes" id="UP000436655"/>
    </source>
</evidence>
<keyword evidence="1" id="KW-0812">Transmembrane</keyword>
<evidence type="ECO:0000313" key="2">
    <source>
        <dbReference type="EMBL" id="MQS44449.1"/>
    </source>
</evidence>
<reference evidence="2 3" key="1">
    <citation type="journal article" date="2019" name="Syst. Appl. Microbiol.">
        <title>Polyphasic characterization of two novel Lactobacillus spp. isolated from blown salami packages: Description of Lactobacillus halodurans sp. nov. and Lactobacillus salsicarnum sp. nov.</title>
        <authorList>
            <person name="Schuster J.A."/>
            <person name="Klingl A."/>
            <person name="Vogel R.F."/>
            <person name="Ehrmann M.A."/>
        </authorList>
    </citation>
    <scope>NUCLEOTIDE SEQUENCE [LARGE SCALE GENOMIC DNA]</scope>
    <source>
        <strain evidence="2 3">TMW 1.2098</strain>
    </source>
</reference>
<gene>
    <name evidence="2" type="ORF">FHL03_02990</name>
</gene>
<protein>
    <submittedName>
        <fullName evidence="2">Uncharacterized protein</fullName>
    </submittedName>
</protein>
<organism evidence="2 3">
    <name type="scientific">Companilactobacillus mishanensis</name>
    <dbReference type="NCBI Taxonomy" id="2486008"/>
    <lineage>
        <taxon>Bacteria</taxon>
        <taxon>Bacillati</taxon>
        <taxon>Bacillota</taxon>
        <taxon>Bacilli</taxon>
        <taxon>Lactobacillales</taxon>
        <taxon>Lactobacillaceae</taxon>
        <taxon>Companilactobacillus</taxon>
    </lineage>
</organism>
<keyword evidence="3" id="KW-1185">Reference proteome</keyword>
<keyword evidence="1" id="KW-0472">Membrane</keyword>